<dbReference type="Gene3D" id="3.10.20.310">
    <property type="entry name" value="membrane protein fhac"/>
    <property type="match status" value="1"/>
</dbReference>
<comment type="subcellular location">
    <subcellularLocation>
        <location evidence="1">Cell outer membrane</location>
    </subcellularLocation>
</comment>
<gene>
    <name evidence="11" type="ORF">F2P44_23070</name>
</gene>
<keyword evidence="8" id="KW-0998">Cell outer membrane</keyword>
<keyword evidence="9" id="KW-0732">Signal</keyword>
<evidence type="ECO:0000256" key="2">
    <source>
        <dbReference type="ARBA" id="ARBA00009055"/>
    </source>
</evidence>
<evidence type="ECO:0000256" key="6">
    <source>
        <dbReference type="ARBA" id="ARBA00022927"/>
    </source>
</evidence>
<dbReference type="PANTHER" id="PTHR34597">
    <property type="entry name" value="SLR1661 PROTEIN"/>
    <property type="match status" value="1"/>
</dbReference>
<dbReference type="InterPro" id="IPR013686">
    <property type="entry name" value="Polypept-transport_assoc_ShlB"/>
</dbReference>
<evidence type="ECO:0000256" key="8">
    <source>
        <dbReference type="ARBA" id="ARBA00023237"/>
    </source>
</evidence>
<feature type="signal peptide" evidence="9">
    <location>
        <begin position="1"/>
        <end position="21"/>
    </location>
</feature>
<keyword evidence="6" id="KW-0653">Protein transport</keyword>
<evidence type="ECO:0000313" key="11">
    <source>
        <dbReference type="EMBL" id="NHZ82136.1"/>
    </source>
</evidence>
<reference evidence="11 12" key="1">
    <citation type="submission" date="2019-10" db="EMBL/GenBank/DDBJ databases">
        <title>Taxonomy of Antarctic Massilia spp.: description of Massilia rubra sp. nov., Massilia aquatica sp. nov., Massilia mucilaginosa sp. nov., Massilia frigida sp. nov. isolated from streams, lakes and regoliths.</title>
        <authorList>
            <person name="Holochova P."/>
            <person name="Sedlacek I."/>
            <person name="Kralova S."/>
            <person name="Maslanova I."/>
            <person name="Busse H.-J."/>
            <person name="Stankova E."/>
            <person name="Vrbovska V."/>
            <person name="Kovarovic V."/>
            <person name="Bartak M."/>
            <person name="Svec P."/>
            <person name="Pantucek R."/>
        </authorList>
    </citation>
    <scope>NUCLEOTIDE SEQUENCE [LARGE SCALE GENOMIC DNA]</scope>
    <source>
        <strain evidence="11 12">CCM 8695</strain>
    </source>
</reference>
<comment type="caution">
    <text evidence="11">The sequence shown here is derived from an EMBL/GenBank/DDBJ whole genome shotgun (WGS) entry which is preliminary data.</text>
</comment>
<dbReference type="Pfam" id="PF03865">
    <property type="entry name" value="ShlB"/>
    <property type="match status" value="1"/>
</dbReference>
<organism evidence="11 12">
    <name type="scientific">Massilia frigida</name>
    <dbReference type="NCBI Taxonomy" id="2609281"/>
    <lineage>
        <taxon>Bacteria</taxon>
        <taxon>Pseudomonadati</taxon>
        <taxon>Pseudomonadota</taxon>
        <taxon>Betaproteobacteria</taxon>
        <taxon>Burkholderiales</taxon>
        <taxon>Oxalobacteraceae</taxon>
        <taxon>Telluria group</taxon>
        <taxon>Massilia</taxon>
    </lineage>
</organism>
<evidence type="ECO:0000313" key="12">
    <source>
        <dbReference type="Proteomes" id="UP000621455"/>
    </source>
</evidence>
<evidence type="ECO:0000259" key="10">
    <source>
        <dbReference type="PROSITE" id="PS51779"/>
    </source>
</evidence>
<protein>
    <submittedName>
        <fullName evidence="11">ShlB/FhaC/HecB family hemolysin secretion/activation protein</fullName>
    </submittedName>
</protein>
<dbReference type="Proteomes" id="UP000621455">
    <property type="component" value="Unassembled WGS sequence"/>
</dbReference>
<dbReference type="RefSeq" id="WP_167089856.1">
    <property type="nucleotide sequence ID" value="NZ_WHJG01000028.1"/>
</dbReference>
<proteinExistence type="inferred from homology"/>
<name>A0ABX0NFN6_9BURK</name>
<evidence type="ECO:0000256" key="9">
    <source>
        <dbReference type="SAM" id="SignalP"/>
    </source>
</evidence>
<keyword evidence="12" id="KW-1185">Reference proteome</keyword>
<dbReference type="InterPro" id="IPR051544">
    <property type="entry name" value="TPS_OM_transporter"/>
</dbReference>
<dbReference type="EMBL" id="WHJG01000028">
    <property type="protein sequence ID" value="NHZ82136.1"/>
    <property type="molecule type" value="Genomic_DNA"/>
</dbReference>
<evidence type="ECO:0000256" key="5">
    <source>
        <dbReference type="ARBA" id="ARBA00022692"/>
    </source>
</evidence>
<dbReference type="PROSITE" id="PS51779">
    <property type="entry name" value="POTRA"/>
    <property type="match status" value="1"/>
</dbReference>
<comment type="similarity">
    <text evidence="2">Belongs to the TPS (TC 1.B.20) family.</text>
</comment>
<keyword evidence="5" id="KW-0812">Transmembrane</keyword>
<keyword evidence="3" id="KW-0813">Transport</keyword>
<feature type="domain" description="POTRA" evidence="10">
    <location>
        <begin position="64"/>
        <end position="139"/>
    </location>
</feature>
<keyword evidence="4" id="KW-1134">Transmembrane beta strand</keyword>
<keyword evidence="7" id="KW-0472">Membrane</keyword>
<dbReference type="Gene3D" id="2.40.160.50">
    <property type="entry name" value="membrane protein fhac: a member of the omp85/tpsb transporter family"/>
    <property type="match status" value="1"/>
</dbReference>
<dbReference type="PANTHER" id="PTHR34597:SF1">
    <property type="entry name" value="HEME_HEMOPEXIN TRANSPORTER PROTEIN HUXB"/>
    <property type="match status" value="1"/>
</dbReference>
<evidence type="ECO:0000256" key="1">
    <source>
        <dbReference type="ARBA" id="ARBA00004442"/>
    </source>
</evidence>
<dbReference type="InterPro" id="IPR034746">
    <property type="entry name" value="POTRA"/>
</dbReference>
<evidence type="ECO:0000256" key="4">
    <source>
        <dbReference type="ARBA" id="ARBA00022452"/>
    </source>
</evidence>
<accession>A0ABX0NFN6</accession>
<dbReference type="InterPro" id="IPR005565">
    <property type="entry name" value="Hemolysn_activator_HlyB_C"/>
</dbReference>
<dbReference type="Pfam" id="PF08479">
    <property type="entry name" value="POTRA_2"/>
    <property type="match status" value="1"/>
</dbReference>
<feature type="chain" id="PRO_5046403360" evidence="9">
    <location>
        <begin position="22"/>
        <end position="555"/>
    </location>
</feature>
<evidence type="ECO:0000256" key="3">
    <source>
        <dbReference type="ARBA" id="ARBA00022448"/>
    </source>
</evidence>
<evidence type="ECO:0000256" key="7">
    <source>
        <dbReference type="ARBA" id="ARBA00023136"/>
    </source>
</evidence>
<sequence>MLNKKILPFALSVLVQAVASAQAPTAGSQMQQIPAPPVMPKSAPVVRIESGTTPGTSAADQVRIVVNSLRLTGARAYPEAELLALTGFQPANELTMSELMAMAAAISARYHRDGYLLAQVFLPPQDIKNGAVTMTVMEGQYGKIAVRNTSRLSDQLVHSQLAGLASGDVVTGAPLESRLLRLSDIAGVNIKSTLVPGASLGTSDLIVDVTPGQFLSGSVDADNAGNRYTGQYRVGASLNVNELLGMGDVLGVHVLTSGKGLNYARLAYQMQFGKARAGVAYSTLRYELSKEFAPLHAHGRAGVASAFVSYPLMRTRNSNHSVLLAYDDKRFHDQVDLSGSLSDKKAKVLMASVYGDSRDSVGGAGATRYSLTLSTGELDIATPALRAVDAATARSDGHYGKLGYSAERVQYIGNALSLSAAVKGQVASSNLDVSEKMELGGMNAVRAYPEGEAYADQGYVLSVEARLRLPTFPVLPAGEVQLIAFADTGTVTRDKDPWTTGPNKRTLSGAGLGIVLSERANYLVTAFYAGKLGSEKASSSPDRSGRFWIQAVKYF</sequence>